<accession>A0A5C6BNI7</accession>
<organism evidence="3 4">
    <name type="scientific">Symmachiella macrocystis</name>
    <dbReference type="NCBI Taxonomy" id="2527985"/>
    <lineage>
        <taxon>Bacteria</taxon>
        <taxon>Pseudomonadati</taxon>
        <taxon>Planctomycetota</taxon>
        <taxon>Planctomycetia</taxon>
        <taxon>Planctomycetales</taxon>
        <taxon>Planctomycetaceae</taxon>
        <taxon>Symmachiella</taxon>
    </lineage>
</organism>
<gene>
    <name evidence="3" type="primary">recE</name>
    <name evidence="3" type="ORF">CA54_17020</name>
</gene>
<dbReference type="AlphaFoldDB" id="A0A5C6BNI7"/>
<feature type="region of interest" description="Disordered" evidence="1">
    <location>
        <begin position="1"/>
        <end position="22"/>
    </location>
</feature>
<feature type="domain" description="Putative exodeoxyribonuclease 8 PDDEXK-like" evidence="2">
    <location>
        <begin position="43"/>
        <end position="293"/>
    </location>
</feature>
<dbReference type="InterPro" id="IPR024432">
    <property type="entry name" value="Put_RecE_PDDEXK-like_dom"/>
</dbReference>
<evidence type="ECO:0000256" key="1">
    <source>
        <dbReference type="SAM" id="MobiDB-lite"/>
    </source>
</evidence>
<comment type="caution">
    <text evidence="3">The sequence shown here is derived from an EMBL/GenBank/DDBJ whole genome shotgun (WGS) entry which is preliminary data.</text>
</comment>
<evidence type="ECO:0000313" key="4">
    <source>
        <dbReference type="Proteomes" id="UP000320735"/>
    </source>
</evidence>
<name>A0A5C6BNI7_9PLAN</name>
<sequence length="325" mass="35875">MGEEKETAAVVPVDEQGRPKPGIYSDVDFPEYRSWDCVNNSTLGECRRSAMHYKAALSKVRKETDALRFGTLAHHGRLEPMVVAEKYIVMPDLTGGITKADGKTPPDKPKSTKAYKERVAEFERVNEGKIIVPQDEFDKMLSLVTALTHDELAAKWLQAEGPAELSIVWDDPLTGLRCKGRVDKIPKLKIVLDGVEFHMFVDLKSTRDASYHGFRKSILNFGYARAGAFYADGLQALTGVPWVEGIVAVESESPFGVASAPLGLRSMEAGRREYQQALQLIAAGREHGHWPGYENPEVWEMPDFALGDDKADAVELSVGGQLVSI</sequence>
<dbReference type="Pfam" id="PF12684">
    <property type="entry name" value="DUF3799"/>
    <property type="match status" value="1"/>
</dbReference>
<dbReference type="Gene3D" id="3.90.320.10">
    <property type="match status" value="1"/>
</dbReference>
<dbReference type="RefSeq" id="WP_146370292.1">
    <property type="nucleotide sequence ID" value="NZ_SJPP01000001.1"/>
</dbReference>
<dbReference type="OrthoDB" id="291382at2"/>
<dbReference type="EMBL" id="SJPP01000001">
    <property type="protein sequence ID" value="TWU12876.1"/>
    <property type="molecule type" value="Genomic_DNA"/>
</dbReference>
<dbReference type="GO" id="GO:0016787">
    <property type="term" value="F:hydrolase activity"/>
    <property type="evidence" value="ECO:0007669"/>
    <property type="project" value="UniProtKB-KW"/>
</dbReference>
<evidence type="ECO:0000259" key="2">
    <source>
        <dbReference type="Pfam" id="PF12684"/>
    </source>
</evidence>
<reference evidence="3 4" key="1">
    <citation type="submission" date="2019-02" db="EMBL/GenBank/DDBJ databases">
        <title>Deep-cultivation of Planctomycetes and their phenomic and genomic characterization uncovers novel biology.</title>
        <authorList>
            <person name="Wiegand S."/>
            <person name="Jogler M."/>
            <person name="Boedeker C."/>
            <person name="Pinto D."/>
            <person name="Vollmers J."/>
            <person name="Rivas-Marin E."/>
            <person name="Kohn T."/>
            <person name="Peeters S.H."/>
            <person name="Heuer A."/>
            <person name="Rast P."/>
            <person name="Oberbeckmann S."/>
            <person name="Bunk B."/>
            <person name="Jeske O."/>
            <person name="Meyerdierks A."/>
            <person name="Storesund J.E."/>
            <person name="Kallscheuer N."/>
            <person name="Luecker S."/>
            <person name="Lage O.M."/>
            <person name="Pohl T."/>
            <person name="Merkel B.J."/>
            <person name="Hornburger P."/>
            <person name="Mueller R.-W."/>
            <person name="Bruemmer F."/>
            <person name="Labrenz M."/>
            <person name="Spormann A.M."/>
            <person name="Op Den Camp H."/>
            <person name="Overmann J."/>
            <person name="Amann R."/>
            <person name="Jetten M.S.M."/>
            <person name="Mascher T."/>
            <person name="Medema M.H."/>
            <person name="Devos D.P."/>
            <person name="Kaster A.-K."/>
            <person name="Ovreas L."/>
            <person name="Rohde M."/>
            <person name="Galperin M.Y."/>
            <person name="Jogler C."/>
        </authorList>
    </citation>
    <scope>NUCLEOTIDE SEQUENCE [LARGE SCALE GENOMIC DNA]</scope>
    <source>
        <strain evidence="3 4">CA54</strain>
    </source>
</reference>
<dbReference type="InterPro" id="IPR011604">
    <property type="entry name" value="PDDEXK-like_dom_sf"/>
</dbReference>
<keyword evidence="3" id="KW-0378">Hydrolase</keyword>
<protein>
    <submittedName>
        <fullName evidence="3">Exodeoxyribonuclease 8</fullName>
        <ecNumber evidence="3">3.1.11.-</ecNumber>
    </submittedName>
</protein>
<dbReference type="Proteomes" id="UP000320735">
    <property type="component" value="Unassembled WGS sequence"/>
</dbReference>
<evidence type="ECO:0000313" key="3">
    <source>
        <dbReference type="EMBL" id="TWU12876.1"/>
    </source>
</evidence>
<dbReference type="EC" id="3.1.11.-" evidence="3"/>
<keyword evidence="4" id="KW-1185">Reference proteome</keyword>
<proteinExistence type="predicted"/>